<gene>
    <name evidence="2" type="ORF">IWX46DRAFT_329911</name>
</gene>
<feature type="compositionally biased region" description="Polar residues" evidence="1">
    <location>
        <begin position="68"/>
        <end position="78"/>
    </location>
</feature>
<reference evidence="2 3" key="1">
    <citation type="submission" date="2024-04" db="EMBL/GenBank/DDBJ databases">
        <title>Phyllosticta paracitricarpa is synonymous to the EU quarantine fungus P. citricarpa based on phylogenomic analyses.</title>
        <authorList>
            <consortium name="Lawrence Berkeley National Laboratory"/>
            <person name="Van Ingen-Buijs V.A."/>
            <person name="Van Westerhoven A.C."/>
            <person name="Haridas S."/>
            <person name="Skiadas P."/>
            <person name="Martin F."/>
            <person name="Groenewald J.Z."/>
            <person name="Crous P.W."/>
            <person name="Seidl M.F."/>
        </authorList>
    </citation>
    <scope>NUCLEOTIDE SEQUENCE [LARGE SCALE GENOMIC DNA]</scope>
    <source>
        <strain evidence="2 3">CBS 122670</strain>
    </source>
</reference>
<proteinExistence type="predicted"/>
<keyword evidence="3" id="KW-1185">Reference proteome</keyword>
<name>A0ABR1LI71_9PEZI</name>
<protein>
    <submittedName>
        <fullName evidence="2">Uncharacterized protein</fullName>
    </submittedName>
</protein>
<sequence length="244" mass="26084">MSVGPNFRLPTAPSIREPMQHLELLQPGNTTLDSLNSHHAGAPGCSKRAQGGTTEAPSHTKLHLPNIKGNQHQHQHQLSADGGTIPFPPSGPAPKRQQFETTPATRMAFAHAVRPRWLGCPSVLPSVLTALRPPHADHGCCAALRWSRDRQQGAVGCEGLPGQLGSRDQQTKKQPSTAPSPGSLVVVKHDQRLARGSFNVHSLTLRANGRAEAVRSTSDVMMEFPTTTAHPAPDHMKIATAVAT</sequence>
<evidence type="ECO:0000313" key="2">
    <source>
        <dbReference type="EMBL" id="KAK7533402.1"/>
    </source>
</evidence>
<organism evidence="2 3">
    <name type="scientific">Phyllosticta citricarpa</name>
    <dbReference type="NCBI Taxonomy" id="55181"/>
    <lineage>
        <taxon>Eukaryota</taxon>
        <taxon>Fungi</taxon>
        <taxon>Dikarya</taxon>
        <taxon>Ascomycota</taxon>
        <taxon>Pezizomycotina</taxon>
        <taxon>Dothideomycetes</taxon>
        <taxon>Dothideomycetes incertae sedis</taxon>
        <taxon>Botryosphaeriales</taxon>
        <taxon>Phyllostictaceae</taxon>
        <taxon>Phyllosticta</taxon>
    </lineage>
</organism>
<evidence type="ECO:0000313" key="3">
    <source>
        <dbReference type="Proteomes" id="UP001365128"/>
    </source>
</evidence>
<dbReference type="Proteomes" id="UP001365128">
    <property type="component" value="Unassembled WGS sequence"/>
</dbReference>
<accession>A0ABR1LI71</accession>
<feature type="compositionally biased region" description="Polar residues" evidence="1">
    <location>
        <begin position="166"/>
        <end position="180"/>
    </location>
</feature>
<feature type="region of interest" description="Disordered" evidence="1">
    <location>
        <begin position="38"/>
        <end position="97"/>
    </location>
</feature>
<comment type="caution">
    <text evidence="2">The sequence shown here is derived from an EMBL/GenBank/DDBJ whole genome shotgun (WGS) entry which is preliminary data.</text>
</comment>
<evidence type="ECO:0000256" key="1">
    <source>
        <dbReference type="SAM" id="MobiDB-lite"/>
    </source>
</evidence>
<dbReference type="EMBL" id="JBBPDW010000047">
    <property type="protein sequence ID" value="KAK7533402.1"/>
    <property type="molecule type" value="Genomic_DNA"/>
</dbReference>
<feature type="region of interest" description="Disordered" evidence="1">
    <location>
        <begin position="159"/>
        <end position="183"/>
    </location>
</feature>